<dbReference type="SUPFAM" id="SSF50037">
    <property type="entry name" value="C-terminal domain of transcriptional repressors"/>
    <property type="match status" value="1"/>
</dbReference>
<dbReference type="GO" id="GO:0004077">
    <property type="term" value="F:biotin--[biotin carboxyl-carrier protein] ligase activity"/>
    <property type="evidence" value="ECO:0007669"/>
    <property type="project" value="UniProtKB-EC"/>
</dbReference>
<dbReference type="RefSeq" id="WP_086090020.1">
    <property type="nucleotide sequence ID" value="NZ_CP021112.1"/>
</dbReference>
<dbReference type="EMBL" id="CP021112">
    <property type="protein sequence ID" value="ARQ01628.1"/>
    <property type="molecule type" value="Genomic_DNA"/>
</dbReference>
<gene>
    <name evidence="7" type="ORF">CAK95_22865</name>
</gene>
<dbReference type="Gene3D" id="3.30.930.10">
    <property type="entry name" value="Bira Bifunctional Protein, Domain 2"/>
    <property type="match status" value="1"/>
</dbReference>
<dbReference type="STRING" id="1235591.CAK95_22865"/>
<evidence type="ECO:0000256" key="3">
    <source>
        <dbReference type="ARBA" id="ARBA00022840"/>
    </source>
</evidence>
<keyword evidence="4" id="KW-0092">Biotin</keyword>
<dbReference type="InterPro" id="IPR003142">
    <property type="entry name" value="BPL_C"/>
</dbReference>
<sequence>MVFAVGPRAKEAGYRVRSFDRLDSTNSEAMRLAQNGERGPLWVVTEEQTAGRGRQGREWQSFIGNLAASLLITNDLKLSDAATLGFVAGLAAHEACAVAAPGLSLSLKWPNDLLANGAFSSDVDSGSREENAPRRKKTGKLAGLLLESQNLGDRLALVVGIGVNVAAAPEGMGYPAVSLAGLGYPVQASNLFASLTEAFVKYDSLWNRGRGFADIRRLWLERAHGVGKSVSVHMGDRIEHGIFETLDEHGCLILRKPDGTACTIAAGDVYFGDARTVQAGVSK</sequence>
<evidence type="ECO:0000256" key="1">
    <source>
        <dbReference type="ARBA" id="ARBA00022598"/>
    </source>
</evidence>
<dbReference type="EC" id="6.3.4.15" evidence="5"/>
<dbReference type="Proteomes" id="UP000194137">
    <property type="component" value="Chromosome"/>
</dbReference>
<keyword evidence="3" id="KW-0067">ATP-binding</keyword>
<dbReference type="PANTHER" id="PTHR12835">
    <property type="entry name" value="BIOTIN PROTEIN LIGASE"/>
    <property type="match status" value="1"/>
</dbReference>
<proteinExistence type="predicted"/>
<dbReference type="NCBIfam" id="TIGR00121">
    <property type="entry name" value="birA_ligase"/>
    <property type="match status" value="1"/>
</dbReference>
<keyword evidence="8" id="KW-1185">Reference proteome</keyword>
<name>A0A1W6ZWG9_9HYPH</name>
<protein>
    <recommendedName>
        <fullName evidence="5">biotin--[biotin carboxyl-carrier protein] ligase</fullName>
        <ecNumber evidence="5">6.3.4.15</ecNumber>
    </recommendedName>
</protein>
<dbReference type="InterPro" id="IPR008988">
    <property type="entry name" value="Transcriptional_repressor_C"/>
</dbReference>
<keyword evidence="2" id="KW-0547">Nucleotide-binding</keyword>
<dbReference type="SUPFAM" id="SSF55681">
    <property type="entry name" value="Class II aaRS and biotin synthetases"/>
    <property type="match status" value="1"/>
</dbReference>
<evidence type="ECO:0000256" key="4">
    <source>
        <dbReference type="ARBA" id="ARBA00023267"/>
    </source>
</evidence>
<keyword evidence="1 7" id="KW-0436">Ligase</keyword>
<accession>A0A1W6ZWG9</accession>
<dbReference type="GO" id="GO:0005737">
    <property type="term" value="C:cytoplasm"/>
    <property type="evidence" value="ECO:0007669"/>
    <property type="project" value="TreeGrafter"/>
</dbReference>
<dbReference type="AlphaFoldDB" id="A0A1W6ZWG9"/>
<evidence type="ECO:0000256" key="2">
    <source>
        <dbReference type="ARBA" id="ARBA00022741"/>
    </source>
</evidence>
<evidence type="ECO:0000256" key="6">
    <source>
        <dbReference type="ARBA" id="ARBA00047846"/>
    </source>
</evidence>
<dbReference type="Pfam" id="PF03099">
    <property type="entry name" value="BPL_LplA_LipB"/>
    <property type="match status" value="1"/>
</dbReference>
<organism evidence="7 8">
    <name type="scientific">Pseudorhodoplanes sinuspersici</name>
    <dbReference type="NCBI Taxonomy" id="1235591"/>
    <lineage>
        <taxon>Bacteria</taxon>
        <taxon>Pseudomonadati</taxon>
        <taxon>Pseudomonadota</taxon>
        <taxon>Alphaproteobacteria</taxon>
        <taxon>Hyphomicrobiales</taxon>
        <taxon>Pseudorhodoplanes</taxon>
    </lineage>
</organism>
<evidence type="ECO:0000313" key="8">
    <source>
        <dbReference type="Proteomes" id="UP000194137"/>
    </source>
</evidence>
<reference evidence="7 8" key="1">
    <citation type="submission" date="2017-05" db="EMBL/GenBank/DDBJ databases">
        <title>Full genome sequence of Pseudorhodoplanes sinuspersici.</title>
        <authorList>
            <person name="Dastgheib S.M.M."/>
            <person name="Shavandi M."/>
            <person name="Tirandaz H."/>
        </authorList>
    </citation>
    <scope>NUCLEOTIDE SEQUENCE [LARGE SCALE GENOMIC DNA]</scope>
    <source>
        <strain evidence="7 8">RIPI110</strain>
    </source>
</reference>
<dbReference type="InterPro" id="IPR004408">
    <property type="entry name" value="Biotin_CoA_COase_ligase"/>
</dbReference>
<dbReference type="PANTHER" id="PTHR12835:SF5">
    <property type="entry name" value="BIOTIN--PROTEIN LIGASE"/>
    <property type="match status" value="1"/>
</dbReference>
<dbReference type="CDD" id="cd16442">
    <property type="entry name" value="BPL"/>
    <property type="match status" value="1"/>
</dbReference>
<dbReference type="Gene3D" id="2.30.30.100">
    <property type="match status" value="1"/>
</dbReference>
<evidence type="ECO:0000313" key="7">
    <source>
        <dbReference type="EMBL" id="ARQ01628.1"/>
    </source>
</evidence>
<evidence type="ECO:0000256" key="5">
    <source>
        <dbReference type="ARBA" id="ARBA00024227"/>
    </source>
</evidence>
<dbReference type="InterPro" id="IPR045864">
    <property type="entry name" value="aa-tRNA-synth_II/BPL/LPL"/>
</dbReference>
<dbReference type="Pfam" id="PF02237">
    <property type="entry name" value="BPL_C"/>
    <property type="match status" value="1"/>
</dbReference>
<dbReference type="GO" id="GO:0005524">
    <property type="term" value="F:ATP binding"/>
    <property type="evidence" value="ECO:0007669"/>
    <property type="project" value="UniProtKB-KW"/>
</dbReference>
<dbReference type="KEGG" id="psin:CAK95_22865"/>
<comment type="catalytic activity">
    <reaction evidence="6">
        <text>biotin + L-lysyl-[protein] + ATP = N(6)-biotinyl-L-lysyl-[protein] + AMP + diphosphate + H(+)</text>
        <dbReference type="Rhea" id="RHEA:11756"/>
        <dbReference type="Rhea" id="RHEA-COMP:9752"/>
        <dbReference type="Rhea" id="RHEA-COMP:10505"/>
        <dbReference type="ChEBI" id="CHEBI:15378"/>
        <dbReference type="ChEBI" id="CHEBI:29969"/>
        <dbReference type="ChEBI" id="CHEBI:30616"/>
        <dbReference type="ChEBI" id="CHEBI:33019"/>
        <dbReference type="ChEBI" id="CHEBI:57586"/>
        <dbReference type="ChEBI" id="CHEBI:83144"/>
        <dbReference type="ChEBI" id="CHEBI:456215"/>
        <dbReference type="EC" id="6.3.4.15"/>
    </reaction>
</comment>
<dbReference type="OrthoDB" id="9807064at2"/>
<dbReference type="InterPro" id="IPR004143">
    <property type="entry name" value="BPL_LPL_catalytic"/>
</dbReference>
<dbReference type="PROSITE" id="PS51733">
    <property type="entry name" value="BPL_LPL_CATALYTIC"/>
    <property type="match status" value="1"/>
</dbReference>